<dbReference type="Gene3D" id="3.40.50.720">
    <property type="entry name" value="NAD(P)-binding Rossmann-like Domain"/>
    <property type="match status" value="1"/>
</dbReference>
<evidence type="ECO:0000256" key="1">
    <source>
        <dbReference type="ARBA" id="ARBA00006484"/>
    </source>
</evidence>
<accession>A0A8J2X228</accession>
<reference evidence="6" key="1">
    <citation type="submission" date="2021-11" db="EMBL/GenBank/DDBJ databases">
        <authorList>
            <consortium name="Genoscope - CEA"/>
            <person name="William W."/>
        </authorList>
    </citation>
    <scope>NUCLEOTIDE SEQUENCE</scope>
</reference>
<comment type="caution">
    <text evidence="6">The sequence shown here is derived from an EMBL/GenBank/DDBJ whole genome shotgun (WGS) entry which is preliminary data.</text>
</comment>
<feature type="compositionally biased region" description="Acidic residues" evidence="4">
    <location>
        <begin position="206"/>
        <end position="216"/>
    </location>
</feature>
<dbReference type="Pfam" id="PF13561">
    <property type="entry name" value="adh_short_C2"/>
    <property type="match status" value="1"/>
</dbReference>
<dbReference type="PRINTS" id="PR00080">
    <property type="entry name" value="SDRFAMILY"/>
</dbReference>
<proteinExistence type="inferred from homology"/>
<feature type="region of interest" description="Disordered" evidence="4">
    <location>
        <begin position="200"/>
        <end position="222"/>
    </location>
</feature>
<feature type="domain" description="Ketoreductase" evidence="5">
    <location>
        <begin position="5"/>
        <end position="185"/>
    </location>
</feature>
<comment type="similarity">
    <text evidence="1 3">Belongs to the short-chain dehydrogenases/reductases (SDR) family.</text>
</comment>
<protein>
    <recommendedName>
        <fullName evidence="5">Ketoreductase domain-containing protein</fullName>
    </recommendedName>
</protein>
<dbReference type="Proteomes" id="UP000789595">
    <property type="component" value="Unassembled WGS sequence"/>
</dbReference>
<evidence type="ECO:0000313" key="6">
    <source>
        <dbReference type="EMBL" id="CAH0371141.1"/>
    </source>
</evidence>
<evidence type="ECO:0000256" key="4">
    <source>
        <dbReference type="SAM" id="MobiDB-lite"/>
    </source>
</evidence>
<dbReference type="InterPro" id="IPR057326">
    <property type="entry name" value="KR_dom"/>
</dbReference>
<dbReference type="OrthoDB" id="3592703at2759"/>
<dbReference type="PANTHER" id="PTHR42760">
    <property type="entry name" value="SHORT-CHAIN DEHYDROGENASES/REDUCTASES FAMILY MEMBER"/>
    <property type="match status" value="1"/>
</dbReference>
<dbReference type="FunFam" id="3.40.50.720:FF:000084">
    <property type="entry name" value="Short-chain dehydrogenase reductase"/>
    <property type="match status" value="1"/>
</dbReference>
<dbReference type="SMART" id="SM00822">
    <property type="entry name" value="PKS_KR"/>
    <property type="match status" value="1"/>
</dbReference>
<sequence>MLAHKVAVVTGAGRGIGLSIAKLLARQGASIVVNDLDAGIAEQAAASVRQDGAEAISVPGSVADDGFGERLAQETSDKFGRADILVNNAGMLWDGMLHTMDDAQWQKVLDVHATAPFRIIRAFAPLLRDAGKAEVLDGTTVQDRSIINVSSTSGLHGNLGQANYALAKAGVLGLTKTVAKEWGPFGVRCNSVAFGMVDTRMTQSNDGDDSEADDDAPPQGLPPDVAAMWSSPKMLKMAVPLQRKGTPDEAAGAVLMLASPYASYITGATLECTGGMGI</sequence>
<dbReference type="EMBL" id="CAKKNE010000003">
    <property type="protein sequence ID" value="CAH0371141.1"/>
    <property type="molecule type" value="Genomic_DNA"/>
</dbReference>
<dbReference type="PRINTS" id="PR00081">
    <property type="entry name" value="GDHRDH"/>
</dbReference>
<dbReference type="InterPro" id="IPR002347">
    <property type="entry name" value="SDR_fam"/>
</dbReference>
<keyword evidence="2" id="KW-0560">Oxidoreductase</keyword>
<dbReference type="AlphaFoldDB" id="A0A8J2X228"/>
<gene>
    <name evidence="6" type="ORF">PECAL_3P10690</name>
</gene>
<dbReference type="GO" id="GO:0016616">
    <property type="term" value="F:oxidoreductase activity, acting on the CH-OH group of donors, NAD or NADP as acceptor"/>
    <property type="evidence" value="ECO:0007669"/>
    <property type="project" value="TreeGrafter"/>
</dbReference>
<name>A0A8J2X228_9STRA</name>
<dbReference type="PANTHER" id="PTHR42760:SF133">
    <property type="entry name" value="3-OXOACYL-[ACYL-CARRIER-PROTEIN] REDUCTASE"/>
    <property type="match status" value="1"/>
</dbReference>
<evidence type="ECO:0000313" key="7">
    <source>
        <dbReference type="Proteomes" id="UP000789595"/>
    </source>
</evidence>
<dbReference type="GO" id="GO:0006633">
    <property type="term" value="P:fatty acid biosynthetic process"/>
    <property type="evidence" value="ECO:0007669"/>
    <property type="project" value="TreeGrafter"/>
</dbReference>
<dbReference type="InterPro" id="IPR036291">
    <property type="entry name" value="NAD(P)-bd_dom_sf"/>
</dbReference>
<evidence type="ECO:0000256" key="2">
    <source>
        <dbReference type="ARBA" id="ARBA00023002"/>
    </source>
</evidence>
<dbReference type="Pfam" id="PF00106">
    <property type="entry name" value="adh_short"/>
    <property type="match status" value="1"/>
</dbReference>
<keyword evidence="7" id="KW-1185">Reference proteome</keyword>
<dbReference type="SUPFAM" id="SSF51735">
    <property type="entry name" value="NAD(P)-binding Rossmann-fold domains"/>
    <property type="match status" value="1"/>
</dbReference>
<dbReference type="GO" id="GO:0048038">
    <property type="term" value="F:quinone binding"/>
    <property type="evidence" value="ECO:0007669"/>
    <property type="project" value="TreeGrafter"/>
</dbReference>
<organism evidence="6 7">
    <name type="scientific">Pelagomonas calceolata</name>
    <dbReference type="NCBI Taxonomy" id="35677"/>
    <lineage>
        <taxon>Eukaryota</taxon>
        <taxon>Sar</taxon>
        <taxon>Stramenopiles</taxon>
        <taxon>Ochrophyta</taxon>
        <taxon>Pelagophyceae</taxon>
        <taxon>Pelagomonadales</taxon>
        <taxon>Pelagomonadaceae</taxon>
        <taxon>Pelagomonas</taxon>
    </lineage>
</organism>
<evidence type="ECO:0000259" key="5">
    <source>
        <dbReference type="SMART" id="SM00822"/>
    </source>
</evidence>
<evidence type="ECO:0000256" key="3">
    <source>
        <dbReference type="RuleBase" id="RU000363"/>
    </source>
</evidence>